<keyword evidence="1" id="KW-0597">Phosphoprotein</keyword>
<dbReference type="RefSeq" id="WP_106932213.1">
    <property type="nucleotide sequence ID" value="NZ_PYFT01000001.1"/>
</dbReference>
<evidence type="ECO:0000256" key="1">
    <source>
        <dbReference type="PROSITE-ProRule" id="PRU00169"/>
    </source>
</evidence>
<sequence>MRILIIEDETVAAERMLEMVQQIVPAAQIMGPADSIEESVQFLRTHPMPDLILMDIELVDGQSFEIFSEVEVTCPVIFTTAYDEFALQAFKVHSIDYLLKPIQREDLQKSLIKFQQLQQVYGQQPTLRIEELLKELRRTAAPAIKPIREHFLVRQGQRLVSVDTNDVAYFYSEDRVTFLKTHDGRFFSLDYPLEEVEQQVDNGKFFRASRQYLVQRRAISDIFVHFNGKYKLALKPASNEEVYVSRDRAPEFKKWLGA</sequence>
<protein>
    <submittedName>
        <fullName evidence="4">DNA-binding response regulator</fullName>
    </submittedName>
</protein>
<evidence type="ECO:0000259" key="3">
    <source>
        <dbReference type="PROSITE" id="PS50930"/>
    </source>
</evidence>
<comment type="caution">
    <text evidence="4">The sequence shown here is derived from an EMBL/GenBank/DDBJ whole genome shotgun (WGS) entry which is preliminary data.</text>
</comment>
<dbReference type="Gene3D" id="3.40.50.2300">
    <property type="match status" value="1"/>
</dbReference>
<keyword evidence="4" id="KW-0238">DNA-binding</keyword>
<dbReference type="EMBL" id="PYFT01000001">
    <property type="protein sequence ID" value="PSR56035.1"/>
    <property type="molecule type" value="Genomic_DNA"/>
</dbReference>
<dbReference type="SMART" id="SM00448">
    <property type="entry name" value="REC"/>
    <property type="match status" value="1"/>
</dbReference>
<dbReference type="InterPro" id="IPR007492">
    <property type="entry name" value="LytTR_DNA-bd_dom"/>
</dbReference>
<dbReference type="Proteomes" id="UP000240357">
    <property type="component" value="Unassembled WGS sequence"/>
</dbReference>
<dbReference type="Pfam" id="PF04397">
    <property type="entry name" value="LytTR"/>
    <property type="match status" value="1"/>
</dbReference>
<reference evidence="4 5" key="1">
    <citation type="submission" date="2018-03" db="EMBL/GenBank/DDBJ databases">
        <title>Adhaeribacter sp. HMF7605 Genome sequencing and assembly.</title>
        <authorList>
            <person name="Kang H."/>
            <person name="Kang J."/>
            <person name="Cha I."/>
            <person name="Kim H."/>
            <person name="Joh K."/>
        </authorList>
    </citation>
    <scope>NUCLEOTIDE SEQUENCE [LARGE SCALE GENOMIC DNA]</scope>
    <source>
        <strain evidence="4 5">HMF7605</strain>
    </source>
</reference>
<dbReference type="SMART" id="SM00850">
    <property type="entry name" value="LytTR"/>
    <property type="match status" value="1"/>
</dbReference>
<dbReference type="OrthoDB" id="646623at2"/>
<dbReference type="Gene3D" id="2.40.50.1020">
    <property type="entry name" value="LytTr DNA-binding domain"/>
    <property type="match status" value="1"/>
</dbReference>
<dbReference type="PROSITE" id="PS50110">
    <property type="entry name" value="RESPONSE_REGULATORY"/>
    <property type="match status" value="1"/>
</dbReference>
<feature type="modified residue" description="4-aspartylphosphate" evidence="1">
    <location>
        <position position="55"/>
    </location>
</feature>
<dbReference type="PANTHER" id="PTHR37299">
    <property type="entry name" value="TRANSCRIPTIONAL REGULATOR-RELATED"/>
    <property type="match status" value="1"/>
</dbReference>
<name>A0A2T2YKN9_9BACT</name>
<evidence type="ECO:0000259" key="2">
    <source>
        <dbReference type="PROSITE" id="PS50110"/>
    </source>
</evidence>
<dbReference type="PROSITE" id="PS50930">
    <property type="entry name" value="HTH_LYTTR"/>
    <property type="match status" value="1"/>
</dbReference>
<organism evidence="4 5">
    <name type="scientific">Adhaeribacter arboris</name>
    <dbReference type="NCBI Taxonomy" id="2072846"/>
    <lineage>
        <taxon>Bacteria</taxon>
        <taxon>Pseudomonadati</taxon>
        <taxon>Bacteroidota</taxon>
        <taxon>Cytophagia</taxon>
        <taxon>Cytophagales</taxon>
        <taxon>Hymenobacteraceae</taxon>
        <taxon>Adhaeribacter</taxon>
    </lineage>
</organism>
<accession>A0A2T2YKN9</accession>
<dbReference type="PANTHER" id="PTHR37299:SF1">
    <property type="entry name" value="STAGE 0 SPORULATION PROTEIN A HOMOLOG"/>
    <property type="match status" value="1"/>
</dbReference>
<dbReference type="SUPFAM" id="SSF52172">
    <property type="entry name" value="CheY-like"/>
    <property type="match status" value="1"/>
</dbReference>
<feature type="domain" description="Response regulatory" evidence="2">
    <location>
        <begin position="2"/>
        <end position="115"/>
    </location>
</feature>
<evidence type="ECO:0000313" key="4">
    <source>
        <dbReference type="EMBL" id="PSR56035.1"/>
    </source>
</evidence>
<feature type="domain" description="HTH LytTR-type" evidence="3">
    <location>
        <begin position="151"/>
        <end position="258"/>
    </location>
</feature>
<dbReference type="InterPro" id="IPR046947">
    <property type="entry name" value="LytR-like"/>
</dbReference>
<evidence type="ECO:0000313" key="5">
    <source>
        <dbReference type="Proteomes" id="UP000240357"/>
    </source>
</evidence>
<dbReference type="FunFam" id="3.40.50.2300:FF:000361">
    <property type="entry name" value="Two-component system response regulator"/>
    <property type="match status" value="1"/>
</dbReference>
<gene>
    <name evidence="4" type="ORF">AHMF7605_22310</name>
</gene>
<dbReference type="Pfam" id="PF00072">
    <property type="entry name" value="Response_reg"/>
    <property type="match status" value="1"/>
</dbReference>
<dbReference type="GO" id="GO:0000156">
    <property type="term" value="F:phosphorelay response regulator activity"/>
    <property type="evidence" value="ECO:0007669"/>
    <property type="project" value="InterPro"/>
</dbReference>
<keyword evidence="5" id="KW-1185">Reference proteome</keyword>
<dbReference type="GO" id="GO:0003677">
    <property type="term" value="F:DNA binding"/>
    <property type="evidence" value="ECO:0007669"/>
    <property type="project" value="UniProtKB-KW"/>
</dbReference>
<dbReference type="AlphaFoldDB" id="A0A2T2YKN9"/>
<dbReference type="InterPro" id="IPR001789">
    <property type="entry name" value="Sig_transdc_resp-reg_receiver"/>
</dbReference>
<dbReference type="InterPro" id="IPR011006">
    <property type="entry name" value="CheY-like_superfamily"/>
</dbReference>
<proteinExistence type="predicted"/>